<evidence type="ECO:0000256" key="1">
    <source>
        <dbReference type="SAM" id="MobiDB-lite"/>
    </source>
</evidence>
<accession>A0A9W6K805</accession>
<keyword evidence="4" id="KW-1185">Reference proteome</keyword>
<sequence>MTSALLALHAQRIAIIGLDTYGSSIARALAKQGFAVAGLDPLRHNLVPPCDGFTLLRNLEQAVESSDVLITCFPDQLLMNARLCSPETTFGLHGKTLISFNTAQTRPASSARSMAEWARSEHIDYLEITLSGHAEQIGQDDCELLCAGPQRVYERLEPLCRSLGAALTYLGNDCGATLEPHPTPSTRPSLASAARLQ</sequence>
<dbReference type="PANTHER" id="PTHR43580">
    <property type="entry name" value="OXIDOREDUCTASE GLYR1-RELATED"/>
    <property type="match status" value="1"/>
</dbReference>
<dbReference type="EMBL" id="BSFN01000017">
    <property type="protein sequence ID" value="GLK91126.1"/>
    <property type="molecule type" value="Genomic_DNA"/>
</dbReference>
<name>A0A9W6K805_9PSED</name>
<feature type="region of interest" description="Disordered" evidence="1">
    <location>
        <begin position="178"/>
        <end position="197"/>
    </location>
</feature>
<dbReference type="AlphaFoldDB" id="A0A9W6K805"/>
<protein>
    <recommendedName>
        <fullName evidence="2">6-phosphogluconate dehydrogenase NADP-binding domain-containing protein</fullName>
    </recommendedName>
</protein>
<dbReference type="InterPro" id="IPR006115">
    <property type="entry name" value="6PGDH_NADP-bd"/>
</dbReference>
<evidence type="ECO:0000313" key="3">
    <source>
        <dbReference type="EMBL" id="GLK91126.1"/>
    </source>
</evidence>
<reference evidence="3" key="1">
    <citation type="journal article" date="2014" name="Int. J. Syst. Evol. Microbiol.">
        <title>Complete genome sequence of Corynebacterium casei LMG S-19264T (=DSM 44701T), isolated from a smear-ripened cheese.</title>
        <authorList>
            <consortium name="US DOE Joint Genome Institute (JGI-PGF)"/>
            <person name="Walter F."/>
            <person name="Albersmeier A."/>
            <person name="Kalinowski J."/>
            <person name="Ruckert C."/>
        </authorList>
    </citation>
    <scope>NUCLEOTIDE SEQUENCE</scope>
    <source>
        <strain evidence="3">VKM B-2935</strain>
    </source>
</reference>
<organism evidence="3 4">
    <name type="scientific">Pseudomonas turukhanskensis</name>
    <dbReference type="NCBI Taxonomy" id="1806536"/>
    <lineage>
        <taxon>Bacteria</taxon>
        <taxon>Pseudomonadati</taxon>
        <taxon>Pseudomonadota</taxon>
        <taxon>Gammaproteobacteria</taxon>
        <taxon>Pseudomonadales</taxon>
        <taxon>Pseudomonadaceae</taxon>
        <taxon>Pseudomonas</taxon>
    </lineage>
</organism>
<gene>
    <name evidence="3" type="ORF">GCM10017655_41900</name>
</gene>
<dbReference type="Proteomes" id="UP001143328">
    <property type="component" value="Unassembled WGS sequence"/>
</dbReference>
<comment type="caution">
    <text evidence="3">The sequence shown here is derived from an EMBL/GenBank/DDBJ whole genome shotgun (WGS) entry which is preliminary data.</text>
</comment>
<dbReference type="RefSeq" id="WP_271197369.1">
    <property type="nucleotide sequence ID" value="NZ_BSFN01000017.1"/>
</dbReference>
<feature type="domain" description="6-phosphogluconate dehydrogenase NADP-binding" evidence="2">
    <location>
        <begin position="12"/>
        <end position="171"/>
    </location>
</feature>
<dbReference type="SUPFAM" id="SSF51735">
    <property type="entry name" value="NAD(P)-binding Rossmann-fold domains"/>
    <property type="match status" value="1"/>
</dbReference>
<proteinExistence type="predicted"/>
<evidence type="ECO:0000313" key="4">
    <source>
        <dbReference type="Proteomes" id="UP001143328"/>
    </source>
</evidence>
<dbReference type="InterPro" id="IPR036291">
    <property type="entry name" value="NAD(P)-bd_dom_sf"/>
</dbReference>
<dbReference type="Gene3D" id="3.40.50.720">
    <property type="entry name" value="NAD(P)-binding Rossmann-like Domain"/>
    <property type="match status" value="1"/>
</dbReference>
<dbReference type="InterPro" id="IPR051265">
    <property type="entry name" value="HIBADH-related_NP60_sf"/>
</dbReference>
<dbReference type="PANTHER" id="PTHR43580:SF2">
    <property type="entry name" value="CYTOKINE-LIKE NUCLEAR FACTOR N-PAC"/>
    <property type="match status" value="1"/>
</dbReference>
<evidence type="ECO:0000259" key="2">
    <source>
        <dbReference type="Pfam" id="PF03446"/>
    </source>
</evidence>
<dbReference type="Pfam" id="PF03446">
    <property type="entry name" value="NAD_binding_2"/>
    <property type="match status" value="1"/>
</dbReference>
<reference evidence="3" key="2">
    <citation type="submission" date="2023-01" db="EMBL/GenBank/DDBJ databases">
        <authorList>
            <person name="Sun Q."/>
            <person name="Evtushenko L."/>
        </authorList>
    </citation>
    <scope>NUCLEOTIDE SEQUENCE</scope>
    <source>
        <strain evidence="3">VKM B-2935</strain>
    </source>
</reference>
<dbReference type="GO" id="GO:0050661">
    <property type="term" value="F:NADP binding"/>
    <property type="evidence" value="ECO:0007669"/>
    <property type="project" value="InterPro"/>
</dbReference>